<organism evidence="1">
    <name type="scientific">marine sediment metagenome</name>
    <dbReference type="NCBI Taxonomy" id="412755"/>
    <lineage>
        <taxon>unclassified sequences</taxon>
        <taxon>metagenomes</taxon>
        <taxon>ecological metagenomes</taxon>
    </lineage>
</organism>
<name>X1VM91_9ZZZZ</name>
<proteinExistence type="predicted"/>
<evidence type="ECO:0000313" key="1">
    <source>
        <dbReference type="EMBL" id="GAJ17111.1"/>
    </source>
</evidence>
<protein>
    <submittedName>
        <fullName evidence="1">Uncharacterized protein</fullName>
    </submittedName>
</protein>
<gene>
    <name evidence="1" type="ORF">S12H4_59565</name>
</gene>
<comment type="caution">
    <text evidence="1">The sequence shown here is derived from an EMBL/GenBank/DDBJ whole genome shotgun (WGS) entry which is preliminary data.</text>
</comment>
<dbReference type="AlphaFoldDB" id="X1VM91"/>
<feature type="non-terminal residue" evidence="1">
    <location>
        <position position="1"/>
    </location>
</feature>
<reference evidence="1" key="1">
    <citation type="journal article" date="2014" name="Front. Microbiol.">
        <title>High frequency of phylogenetically diverse reductive dehalogenase-homologous genes in deep subseafloor sedimentary metagenomes.</title>
        <authorList>
            <person name="Kawai M."/>
            <person name="Futagami T."/>
            <person name="Toyoda A."/>
            <person name="Takaki Y."/>
            <person name="Nishi S."/>
            <person name="Hori S."/>
            <person name="Arai W."/>
            <person name="Tsubouchi T."/>
            <person name="Morono Y."/>
            <person name="Uchiyama I."/>
            <person name="Ito T."/>
            <person name="Fujiyama A."/>
            <person name="Inagaki F."/>
            <person name="Takami H."/>
        </authorList>
    </citation>
    <scope>NUCLEOTIDE SEQUENCE</scope>
    <source>
        <strain evidence="1">Expedition CK06-06</strain>
    </source>
</reference>
<dbReference type="EMBL" id="BARW01038958">
    <property type="protein sequence ID" value="GAJ17111.1"/>
    <property type="molecule type" value="Genomic_DNA"/>
</dbReference>
<accession>X1VM91</accession>
<sequence length="29" mass="3106">GKNVDGGGLDKSWSVVVDSKRLTSDEKDN</sequence>